<dbReference type="AlphaFoldDB" id="A0A913YUD4"/>
<evidence type="ECO:0000313" key="8">
    <source>
        <dbReference type="EnsemblMetazoa" id="XP_028518673.1"/>
    </source>
</evidence>
<evidence type="ECO:0000256" key="2">
    <source>
        <dbReference type="ARBA" id="ARBA00006058"/>
    </source>
</evidence>
<dbReference type="KEGG" id="epa:110251286"/>
<dbReference type="PANTHER" id="PTHR22730:SF1">
    <property type="entry name" value="PROMININ-LIKE PROTEIN"/>
    <property type="match status" value="1"/>
</dbReference>
<evidence type="ECO:0000256" key="7">
    <source>
        <dbReference type="SAM" id="Phobius"/>
    </source>
</evidence>
<name>A0A913YUD4_EXADI</name>
<dbReference type="GeneID" id="110251286"/>
<evidence type="ECO:0000256" key="3">
    <source>
        <dbReference type="ARBA" id="ARBA00022692"/>
    </source>
</evidence>
<evidence type="ECO:0000313" key="9">
    <source>
        <dbReference type="Proteomes" id="UP000887567"/>
    </source>
</evidence>
<dbReference type="Proteomes" id="UP000887567">
    <property type="component" value="Unplaced"/>
</dbReference>
<evidence type="ECO:0000256" key="5">
    <source>
        <dbReference type="ARBA" id="ARBA00023136"/>
    </source>
</evidence>
<feature type="transmembrane region" description="Helical" evidence="7">
    <location>
        <begin position="260"/>
        <end position="283"/>
    </location>
</feature>
<comment type="subcellular location">
    <subcellularLocation>
        <location evidence="1">Membrane</location>
        <topology evidence="1">Multi-pass membrane protein</topology>
    </subcellularLocation>
</comment>
<dbReference type="EnsemblMetazoa" id="XM_028662872.1">
    <property type="protein sequence ID" value="XP_028518673.1"/>
    <property type="gene ID" value="LOC110251286"/>
</dbReference>
<keyword evidence="5 7" id="KW-0472">Membrane</keyword>
<dbReference type="GO" id="GO:0016020">
    <property type="term" value="C:membrane"/>
    <property type="evidence" value="ECO:0007669"/>
    <property type="project" value="UniProtKB-SubCell"/>
</dbReference>
<dbReference type="RefSeq" id="XP_028518673.1">
    <property type="nucleotide sequence ID" value="XM_028662872.1"/>
</dbReference>
<sequence>MSDILRGCGKEETIWRLLKLDQKFNIQNMTSYRDKWPSVDSLLEAINQAIPSSFKIPPMDEIFNKLNATVANVSIVTEELGKNLNDSLEANVHSIDFNKFKEQIGLPLVAVSIVQFSSNLSFLSTQARSSSEAIADNLEFLSNRLEEIQEDTIDASLTLVSILKAKVLKLEEKANETLHCINNVLATVHNVDKFLQNDALVLANKAARSYINRVLSWIDQYLKDAMYKVNNRVGECSSVKKAYDASTTAFCETFLSPVNALWLSLGTIAVFSLISIILCVRLAKHYRRAERSSRSAKVATYGVPLALFTSNAPNRRTNVNPWRRVNKNTPVPNVVDRMRWV</sequence>
<evidence type="ECO:0000256" key="1">
    <source>
        <dbReference type="ARBA" id="ARBA00004141"/>
    </source>
</evidence>
<dbReference type="Pfam" id="PF05478">
    <property type="entry name" value="Prominin"/>
    <property type="match status" value="1"/>
</dbReference>
<keyword evidence="9" id="KW-1185">Reference proteome</keyword>
<evidence type="ECO:0000256" key="6">
    <source>
        <dbReference type="ARBA" id="ARBA00023180"/>
    </source>
</evidence>
<comment type="similarity">
    <text evidence="2">Belongs to the prominin family.</text>
</comment>
<keyword evidence="6" id="KW-0325">Glycoprotein</keyword>
<keyword evidence="3 7" id="KW-0812">Transmembrane</keyword>
<dbReference type="InterPro" id="IPR008795">
    <property type="entry name" value="Prominin"/>
</dbReference>
<accession>A0A913YUD4</accession>
<keyword evidence="4 7" id="KW-1133">Transmembrane helix</keyword>
<proteinExistence type="inferred from homology"/>
<reference evidence="8" key="1">
    <citation type="submission" date="2022-11" db="UniProtKB">
        <authorList>
            <consortium name="EnsemblMetazoa"/>
        </authorList>
    </citation>
    <scope>IDENTIFICATION</scope>
</reference>
<evidence type="ECO:0000256" key="4">
    <source>
        <dbReference type="ARBA" id="ARBA00022989"/>
    </source>
</evidence>
<protein>
    <submittedName>
        <fullName evidence="8">Uncharacterized protein</fullName>
    </submittedName>
</protein>
<dbReference type="PANTHER" id="PTHR22730">
    <property type="entry name" value="PROMININ PROM PROTEIN"/>
    <property type="match status" value="1"/>
</dbReference>
<dbReference type="OrthoDB" id="5962982at2759"/>
<organism evidence="8 9">
    <name type="scientific">Exaiptasia diaphana</name>
    <name type="common">Tropical sea anemone</name>
    <name type="synonym">Aiptasia pulchella</name>
    <dbReference type="NCBI Taxonomy" id="2652724"/>
    <lineage>
        <taxon>Eukaryota</taxon>
        <taxon>Metazoa</taxon>
        <taxon>Cnidaria</taxon>
        <taxon>Anthozoa</taxon>
        <taxon>Hexacorallia</taxon>
        <taxon>Actiniaria</taxon>
        <taxon>Aiptasiidae</taxon>
        <taxon>Exaiptasia</taxon>
    </lineage>
</organism>